<comment type="subcellular location">
    <subcellularLocation>
        <location evidence="1">Membrane</location>
        <topology evidence="1">Multi-pass membrane protein</topology>
    </subcellularLocation>
</comment>
<evidence type="ECO:0000259" key="10">
    <source>
        <dbReference type="Pfam" id="PF25508"/>
    </source>
</evidence>
<evidence type="ECO:0000256" key="8">
    <source>
        <dbReference type="SAM" id="Phobius"/>
    </source>
</evidence>
<evidence type="ECO:0000256" key="2">
    <source>
        <dbReference type="ARBA" id="ARBA00022448"/>
    </source>
</evidence>
<dbReference type="PANTHER" id="PTHR13800">
    <property type="entry name" value="TRANSIENT RECEPTOR POTENTIAL CATION CHANNEL, SUBFAMILY M, MEMBER 6"/>
    <property type="match status" value="1"/>
</dbReference>
<dbReference type="GO" id="GO:0099604">
    <property type="term" value="F:ligand-gated calcium channel activity"/>
    <property type="evidence" value="ECO:0007669"/>
    <property type="project" value="TreeGrafter"/>
</dbReference>
<evidence type="ECO:0000313" key="12">
    <source>
        <dbReference type="Proteomes" id="UP000828390"/>
    </source>
</evidence>
<accession>A0A9D4CF37</accession>
<feature type="transmembrane region" description="Helical" evidence="8">
    <location>
        <begin position="492"/>
        <end position="512"/>
    </location>
</feature>
<dbReference type="InterPro" id="IPR041491">
    <property type="entry name" value="TRPM_SLOG"/>
</dbReference>
<dbReference type="Pfam" id="PF18139">
    <property type="entry name" value="LSDAT_euk"/>
    <property type="match status" value="1"/>
</dbReference>
<proteinExistence type="predicted"/>
<evidence type="ECO:0000256" key="7">
    <source>
        <dbReference type="ARBA" id="ARBA00023303"/>
    </source>
</evidence>
<evidence type="ECO:0000256" key="1">
    <source>
        <dbReference type="ARBA" id="ARBA00004141"/>
    </source>
</evidence>
<keyword evidence="3 8" id="KW-0812">Transmembrane</keyword>
<feature type="transmembrane region" description="Helical" evidence="8">
    <location>
        <begin position="518"/>
        <end position="543"/>
    </location>
</feature>
<dbReference type="AlphaFoldDB" id="A0A9D4CF37"/>
<reference evidence="11" key="2">
    <citation type="submission" date="2020-11" db="EMBL/GenBank/DDBJ databases">
        <authorList>
            <person name="McCartney M.A."/>
            <person name="Auch B."/>
            <person name="Kono T."/>
            <person name="Mallez S."/>
            <person name="Becker A."/>
            <person name="Gohl D.M."/>
            <person name="Silverstein K.A.T."/>
            <person name="Koren S."/>
            <person name="Bechman K.B."/>
            <person name="Herman A."/>
            <person name="Abrahante J.E."/>
            <person name="Garbe J."/>
        </authorList>
    </citation>
    <scope>NUCLEOTIDE SEQUENCE</scope>
    <source>
        <strain evidence="11">Duluth1</strain>
        <tissue evidence="11">Whole animal</tissue>
    </source>
</reference>
<evidence type="ECO:0000256" key="5">
    <source>
        <dbReference type="ARBA" id="ARBA00023065"/>
    </source>
</evidence>
<keyword evidence="7" id="KW-0407">Ion channel</keyword>
<protein>
    <submittedName>
        <fullName evidence="11">Uncharacterized protein</fullName>
    </submittedName>
</protein>
<evidence type="ECO:0000256" key="6">
    <source>
        <dbReference type="ARBA" id="ARBA00023136"/>
    </source>
</evidence>
<name>A0A9D4CF37_DREPO</name>
<dbReference type="EMBL" id="JAIWYP010000012">
    <property type="protein sequence ID" value="KAH3724068.1"/>
    <property type="molecule type" value="Genomic_DNA"/>
</dbReference>
<feature type="transmembrane region" description="Helical" evidence="8">
    <location>
        <begin position="430"/>
        <end position="450"/>
    </location>
</feature>
<keyword evidence="12" id="KW-1185">Reference proteome</keyword>
<comment type="caution">
    <text evidence="11">The sequence shown here is derived from an EMBL/GenBank/DDBJ whole genome shotgun (WGS) entry which is preliminary data.</text>
</comment>
<evidence type="ECO:0000313" key="11">
    <source>
        <dbReference type="EMBL" id="KAH3724068.1"/>
    </source>
</evidence>
<dbReference type="GO" id="GO:0005886">
    <property type="term" value="C:plasma membrane"/>
    <property type="evidence" value="ECO:0007669"/>
    <property type="project" value="TreeGrafter"/>
</dbReference>
<sequence>MLQSASKREREIRENDEPLDPNHFHFVTVVDAKQRAKLEKELTKIKNENDVPIVHLVLEGGPETLEAVYHALQNNTPTVVVKGTKGAAFVLAYAYLNSKEKHEAGNGRAEKRHVTMQFKSRYMEDSIEQNVRGMVEQEFGPNNIPEKLDCIKKCLQKGDLMSVFELDINKGFNEIDVAMLQAVLRATNYQIMDKLRLALAWNRIDLAKSDIFTDVNHVEIGNLDGLMLGAIQLYRVDFIRLFLDHGVSLKRFLTKERLCLLYKGIPKNCLCWSLLEKIKLDRKNRNTNDHILTDVKKLVDSLMGDTLFQDTIGYAIDQTDCFHIISETGFKHPHQQLFIWSILLLQQDMAKLFWTEGKDKIAAALTGYKLLKRLKSQTDNTQFVNAIQGCLNTWSELAVAMLGECHAIDEHKTQDLLIRKVSCLGDTSSLKLLICMICPLLVLSLLQFTLRKDSFSTRGDDQASIRSDRHPNFSRLEIRQERQQINSSTKMYGFFTAPVIICMYNTLSYIVFLSLLSYILIFNFGPSVSSVDIVLFVWGFTLLMEEVRQILRIFSSSTCSKLKHYISDIWNRIDCF</sequence>
<dbReference type="Pfam" id="PF25508">
    <property type="entry name" value="TRPM2"/>
    <property type="match status" value="1"/>
</dbReference>
<keyword evidence="6 8" id="KW-0472">Membrane</keyword>
<gene>
    <name evidence="11" type="ORF">DPMN_049870</name>
</gene>
<keyword evidence="2" id="KW-0813">Transport</keyword>
<dbReference type="Proteomes" id="UP000828390">
    <property type="component" value="Unassembled WGS sequence"/>
</dbReference>
<keyword evidence="5" id="KW-0406">Ion transport</keyword>
<evidence type="ECO:0000256" key="4">
    <source>
        <dbReference type="ARBA" id="ARBA00022989"/>
    </source>
</evidence>
<feature type="domain" description="TRPM SLOG" evidence="9">
    <location>
        <begin position="15"/>
        <end position="108"/>
    </location>
</feature>
<evidence type="ECO:0000259" key="9">
    <source>
        <dbReference type="Pfam" id="PF18139"/>
    </source>
</evidence>
<evidence type="ECO:0000256" key="3">
    <source>
        <dbReference type="ARBA" id="ARBA00022692"/>
    </source>
</evidence>
<keyword evidence="4 8" id="KW-1133">Transmembrane helix</keyword>
<dbReference type="InterPro" id="IPR057366">
    <property type="entry name" value="TRPM-like"/>
</dbReference>
<dbReference type="InterPro" id="IPR050927">
    <property type="entry name" value="TRPM"/>
</dbReference>
<feature type="domain" description="TRPM-like" evidence="10">
    <location>
        <begin position="210"/>
        <end position="432"/>
    </location>
</feature>
<organism evidence="11 12">
    <name type="scientific">Dreissena polymorpha</name>
    <name type="common">Zebra mussel</name>
    <name type="synonym">Mytilus polymorpha</name>
    <dbReference type="NCBI Taxonomy" id="45954"/>
    <lineage>
        <taxon>Eukaryota</taxon>
        <taxon>Metazoa</taxon>
        <taxon>Spiralia</taxon>
        <taxon>Lophotrochozoa</taxon>
        <taxon>Mollusca</taxon>
        <taxon>Bivalvia</taxon>
        <taxon>Autobranchia</taxon>
        <taxon>Heteroconchia</taxon>
        <taxon>Euheterodonta</taxon>
        <taxon>Imparidentia</taxon>
        <taxon>Neoheterodontei</taxon>
        <taxon>Myida</taxon>
        <taxon>Dreissenoidea</taxon>
        <taxon>Dreissenidae</taxon>
        <taxon>Dreissena</taxon>
    </lineage>
</organism>
<dbReference type="PANTHER" id="PTHR13800:SF12">
    <property type="entry name" value="TRANSIENT RECEPTOR POTENTIAL CATION CHANNEL SUBFAMILY M MEMBER-LIKE 2"/>
    <property type="match status" value="1"/>
</dbReference>
<reference evidence="11" key="1">
    <citation type="journal article" date="2019" name="bioRxiv">
        <title>The Genome of the Zebra Mussel, Dreissena polymorpha: A Resource for Invasive Species Research.</title>
        <authorList>
            <person name="McCartney M.A."/>
            <person name="Auch B."/>
            <person name="Kono T."/>
            <person name="Mallez S."/>
            <person name="Zhang Y."/>
            <person name="Obille A."/>
            <person name="Becker A."/>
            <person name="Abrahante J.E."/>
            <person name="Garbe J."/>
            <person name="Badalamenti J.P."/>
            <person name="Herman A."/>
            <person name="Mangelson H."/>
            <person name="Liachko I."/>
            <person name="Sullivan S."/>
            <person name="Sone E.D."/>
            <person name="Koren S."/>
            <person name="Silverstein K.A.T."/>
            <person name="Beckman K.B."/>
            <person name="Gohl D.M."/>
        </authorList>
    </citation>
    <scope>NUCLEOTIDE SEQUENCE</scope>
    <source>
        <strain evidence="11">Duluth1</strain>
        <tissue evidence="11">Whole animal</tissue>
    </source>
</reference>